<evidence type="ECO:0000259" key="7">
    <source>
        <dbReference type="Pfam" id="PF04118"/>
    </source>
</evidence>
<dbReference type="Pfam" id="PF24597">
    <property type="entry name" value="TPR_DOP1_M"/>
    <property type="match status" value="1"/>
</dbReference>
<dbReference type="Pfam" id="PF24598">
    <property type="entry name" value="DOP1_C"/>
    <property type="match status" value="1"/>
</dbReference>
<evidence type="ECO:0000259" key="8">
    <source>
        <dbReference type="Pfam" id="PF24597"/>
    </source>
</evidence>
<dbReference type="PANTHER" id="PTHR14042:SF24">
    <property type="entry name" value="PROTEIN DOPEY-1 HOMOLOG"/>
    <property type="match status" value="1"/>
</dbReference>
<keyword evidence="4" id="KW-0333">Golgi apparatus</keyword>
<dbReference type="GO" id="GO:0006895">
    <property type="term" value="P:Golgi to endosome transport"/>
    <property type="evidence" value="ECO:0007669"/>
    <property type="project" value="InterPro"/>
</dbReference>
<keyword evidence="3" id="KW-0653">Protein transport</keyword>
<protein>
    <submittedName>
        <fullName evidence="10">Uncharacterized protein</fullName>
    </submittedName>
</protein>
<dbReference type="InterPro" id="IPR056457">
    <property type="entry name" value="DOP1_C"/>
</dbReference>
<gene>
    <name evidence="10" type="ORF">BABINDRAFT_31126</name>
</gene>
<feature type="domain" description="DOP1 N-terminal" evidence="7">
    <location>
        <begin position="27"/>
        <end position="323"/>
    </location>
</feature>
<reference evidence="11" key="1">
    <citation type="submission" date="2016-05" db="EMBL/GenBank/DDBJ databases">
        <title>Comparative genomics of biotechnologically important yeasts.</title>
        <authorList>
            <consortium name="DOE Joint Genome Institute"/>
            <person name="Riley R."/>
            <person name="Haridas S."/>
            <person name="Wolfe K.H."/>
            <person name="Lopes M.R."/>
            <person name="Hittinger C.T."/>
            <person name="Goker M."/>
            <person name="Salamov A."/>
            <person name="Wisecaver J."/>
            <person name="Long T.M."/>
            <person name="Aerts A.L."/>
            <person name="Barry K."/>
            <person name="Choi C."/>
            <person name="Clum A."/>
            <person name="Coughlan A.Y."/>
            <person name="Deshpande S."/>
            <person name="Douglass A.P."/>
            <person name="Hanson S.J."/>
            <person name="Klenk H.-P."/>
            <person name="Labutti K."/>
            <person name="Lapidus A."/>
            <person name="Lindquist E."/>
            <person name="Lipzen A."/>
            <person name="Meier-Kolthoff J.P."/>
            <person name="Ohm R.A."/>
            <person name="Otillar R.P."/>
            <person name="Pangilinan J."/>
            <person name="Peng Y."/>
            <person name="Rokas A."/>
            <person name="Rosa C.A."/>
            <person name="Scheuner C."/>
            <person name="Sibirny A.A."/>
            <person name="Slot J.C."/>
            <person name="Stielow J.B."/>
            <person name="Sun H."/>
            <person name="Kurtzman C.P."/>
            <person name="Blackwell M."/>
            <person name="Grigoriev I.V."/>
            <person name="Jeffries T.W."/>
        </authorList>
    </citation>
    <scope>NUCLEOTIDE SEQUENCE [LARGE SCALE GENOMIC DNA]</scope>
    <source>
        <strain evidence="11">NRRL Y-12698</strain>
    </source>
</reference>
<name>A0A1E3R0Q1_9ASCO</name>
<keyword evidence="5" id="KW-0472">Membrane</keyword>
<dbReference type="Pfam" id="PF04118">
    <property type="entry name" value="Dopey_N"/>
    <property type="match status" value="1"/>
</dbReference>
<dbReference type="GO" id="GO:0000139">
    <property type="term" value="C:Golgi membrane"/>
    <property type="evidence" value="ECO:0007669"/>
    <property type="project" value="UniProtKB-SubCell"/>
</dbReference>
<evidence type="ECO:0000256" key="3">
    <source>
        <dbReference type="ARBA" id="ARBA00022927"/>
    </source>
</evidence>
<proteinExistence type="inferred from homology"/>
<dbReference type="PANTHER" id="PTHR14042">
    <property type="entry name" value="DOPEY-RELATED"/>
    <property type="match status" value="1"/>
</dbReference>
<dbReference type="OrthoDB" id="297643at2759"/>
<evidence type="ECO:0000313" key="11">
    <source>
        <dbReference type="Proteomes" id="UP000094336"/>
    </source>
</evidence>
<dbReference type="STRING" id="984486.A0A1E3R0Q1"/>
<dbReference type="InterPro" id="IPR056458">
    <property type="entry name" value="TPR_DOP1_M"/>
</dbReference>
<dbReference type="GO" id="GO:0005829">
    <property type="term" value="C:cytosol"/>
    <property type="evidence" value="ECO:0007669"/>
    <property type="project" value="GOC"/>
</dbReference>
<evidence type="ECO:0000256" key="4">
    <source>
        <dbReference type="ARBA" id="ARBA00023034"/>
    </source>
</evidence>
<feature type="domain" description="DOP1-like C-terminal" evidence="9">
    <location>
        <begin position="1208"/>
        <end position="1645"/>
    </location>
</feature>
<organism evidence="10 11">
    <name type="scientific">Babjeviella inositovora NRRL Y-12698</name>
    <dbReference type="NCBI Taxonomy" id="984486"/>
    <lineage>
        <taxon>Eukaryota</taxon>
        <taxon>Fungi</taxon>
        <taxon>Dikarya</taxon>
        <taxon>Ascomycota</taxon>
        <taxon>Saccharomycotina</taxon>
        <taxon>Pichiomycetes</taxon>
        <taxon>Serinales incertae sedis</taxon>
        <taxon>Babjeviella</taxon>
    </lineage>
</organism>
<accession>A0A1E3R0Q1</accession>
<keyword evidence="11" id="KW-1185">Reference proteome</keyword>
<sequence length="1665" mass="187164">MSQNSNTLMRRVASPFKRKDSSLLTPAERRYSQQIEKALAFFETVLEWADYISFLHKLQKALSGFTHNWIPQSFEVARALGRCLSPTLPSGVHGKTLETYALAFNILGKDKLNEDIHMWLPGLLPLMSHAAIAIKPQLLQLYEHQLLRLDARNLRALAKPLILSLLPGLDDEGAESFDAVLKVLEDLKVRIDNDNHFWQCLFLCIVTSADKRQGALAWCTRKLPDFNFQERLSFLPHEARSCVSPDVGLLIRAFCEALADDNLFVQRGFFDLLVTRIELRSDVLQVLCSPSDREKLVMSACSTVARKDMSLNRRLWKWLLGPDEPEESKTNENPPEGLEGSTLDWKTHYFQRYGLDSLSTGLLNLIHGSKTRGTADSQKTEAFRICLAIMDKWEIGHLIIPRVFLPALKSCQEASLDVLTSAGALFDAIEAFDIWSDLHKLVDTDLTLVSFALQHFNVDDEEMMVQHMPLLFLRLLVKCESLCDEREIAQCLEICQEMITLIPERAFLPIDVGMKTLTEIPLSANETSAEISESSSVSVLLKLHQYYASQTRAFPYTHADLTASLLDRCAALVDTYLQKPSPQVFRFSALLCDLVSKIPVGATPWRCYALYDTISSLPETTSVPLALAVSKLFGPVVKACTATEKSRLVKCTLDKLWDVMLEHKGKYQVEAVRSIWTMEMSVDSQYIEAGLCALLLKADPRRRMLAINTLWTHTALLGDTVSLLKRPIWLVLDDLAAQGTSQRDLCCEWILTVVNGGTANRFFNVITQPLFHLSFLTGETIDDLEATHYHLSTVVNVLRVTPLVTTALNNELVTITDNLSLEFIQKNDWDVSTYKSLLLSVCLRFLALSPPEEAINDDIYGMCVRDALDIIELLVDGSEGDFEKIIASTLQSAETFFDAGDSQKQTIEVQYLALAEKVLVMAKHKRLHLFGTSSRLVGFLVLGISKAEASIVVHHWVKLLSACLPFFSESLFLAVFRLCDCFCRKITDIFSCIEGVLYGVSMEGNLGEAERSISLLINGLESLLLVTHQRLGRPDEAGLNPGDTGFFGSVLQGVFQSDNLASKSDDNDRLSLLLSFQNAIKVCFGIWLWSEERTKGFSNNEVLSGKYGISPQDSTAFVATRLKFRCKKLMETLNALEPLETLESLVSYKSSSIEYESLIFKILNGLDGGKPLVTFESILQTLGSHFSDAPSSSLLNPDVPETKVAHLLVGYVEFLDNDVVEELWPVALVFLKEASVLASYKPIYPDLLKLVAIVGHKLHKSSDRKQKREMADVFTKIALLAVNLGSRSIHLGLAEKDKPLLSETRELSPELASTSNDNMVNCMISILPYIPDLLTDSDRITAFVNSVVSGLVQPAFKGKFAVSSQLLRLLIELGSLNQTKIWRLVVSELFMDASFFGTNNPEYRELLVTWAEPEKDDRLADLLFRVQPYNPSSTLFNWNEVEITARVLHLRRIVYLIMIAPRDFYMSTLDDLMVRLAEIFHSPTKQLKRDAFVCLRAVLLRFTHSHLVQYWPSIIGALQSLFIEVMDGNDDSIDVVLGACKLLDMLIMVAPEEFQLYQWLFITDNADAIYGDNATTLSLIDRLSKMDMNDKTEELEPILDVTVNVNSTDLDAKRPLLVGVQRVRRLRNLKHFFEGLSIAFYELVYRGGELDVKSCEEDVFSDLFF</sequence>
<evidence type="ECO:0000256" key="6">
    <source>
        <dbReference type="ARBA" id="ARBA00046326"/>
    </source>
</evidence>
<dbReference type="GO" id="GO:0015031">
    <property type="term" value="P:protein transport"/>
    <property type="evidence" value="ECO:0007669"/>
    <property type="project" value="UniProtKB-KW"/>
</dbReference>
<evidence type="ECO:0000256" key="5">
    <source>
        <dbReference type="ARBA" id="ARBA00023136"/>
    </source>
</evidence>
<dbReference type="RefSeq" id="XP_018988285.1">
    <property type="nucleotide sequence ID" value="XM_019131520.1"/>
</dbReference>
<dbReference type="GO" id="GO:0005802">
    <property type="term" value="C:trans-Golgi network"/>
    <property type="evidence" value="ECO:0007669"/>
    <property type="project" value="TreeGrafter"/>
</dbReference>
<keyword evidence="2" id="KW-0813">Transport</keyword>
<evidence type="ECO:0000259" key="9">
    <source>
        <dbReference type="Pfam" id="PF24598"/>
    </source>
</evidence>
<dbReference type="EMBL" id="KV454426">
    <property type="protein sequence ID" value="ODQ82957.1"/>
    <property type="molecule type" value="Genomic_DNA"/>
</dbReference>
<dbReference type="Proteomes" id="UP000094336">
    <property type="component" value="Unassembled WGS sequence"/>
</dbReference>
<comment type="similarity">
    <text evidence="6">Belongs to the DOP1 family.</text>
</comment>
<feature type="domain" description="DOP1-like middle TPR" evidence="8">
    <location>
        <begin position="349"/>
        <end position="529"/>
    </location>
</feature>
<dbReference type="InterPro" id="IPR007249">
    <property type="entry name" value="DOP1_N"/>
</dbReference>
<dbReference type="InterPro" id="IPR016024">
    <property type="entry name" value="ARM-type_fold"/>
</dbReference>
<dbReference type="GO" id="GO:0005768">
    <property type="term" value="C:endosome"/>
    <property type="evidence" value="ECO:0007669"/>
    <property type="project" value="TreeGrafter"/>
</dbReference>
<evidence type="ECO:0000256" key="2">
    <source>
        <dbReference type="ARBA" id="ARBA00022448"/>
    </source>
</evidence>
<dbReference type="InterPro" id="IPR040314">
    <property type="entry name" value="DOP1"/>
</dbReference>
<evidence type="ECO:0000256" key="1">
    <source>
        <dbReference type="ARBA" id="ARBA00004395"/>
    </source>
</evidence>
<dbReference type="SUPFAM" id="SSF48371">
    <property type="entry name" value="ARM repeat"/>
    <property type="match status" value="1"/>
</dbReference>
<evidence type="ECO:0000313" key="10">
    <source>
        <dbReference type="EMBL" id="ODQ82957.1"/>
    </source>
</evidence>
<comment type="subcellular location">
    <subcellularLocation>
        <location evidence="1">Golgi apparatus membrane</location>
        <topology evidence="1">Peripheral membrane protein</topology>
    </subcellularLocation>
</comment>
<dbReference type="GeneID" id="30149373"/>